<evidence type="ECO:0000256" key="1">
    <source>
        <dbReference type="SAM" id="Phobius"/>
    </source>
</evidence>
<evidence type="ECO:0000313" key="3">
    <source>
        <dbReference type="Proteomes" id="UP001152799"/>
    </source>
</evidence>
<reference evidence="2" key="1">
    <citation type="submission" date="2022-01" db="EMBL/GenBank/DDBJ databases">
        <authorList>
            <person name="King R."/>
        </authorList>
    </citation>
    <scope>NUCLEOTIDE SEQUENCE</scope>
</reference>
<organism evidence="2 3">
    <name type="scientific">Ceutorhynchus assimilis</name>
    <name type="common">cabbage seed weevil</name>
    <dbReference type="NCBI Taxonomy" id="467358"/>
    <lineage>
        <taxon>Eukaryota</taxon>
        <taxon>Metazoa</taxon>
        <taxon>Ecdysozoa</taxon>
        <taxon>Arthropoda</taxon>
        <taxon>Hexapoda</taxon>
        <taxon>Insecta</taxon>
        <taxon>Pterygota</taxon>
        <taxon>Neoptera</taxon>
        <taxon>Endopterygota</taxon>
        <taxon>Coleoptera</taxon>
        <taxon>Polyphaga</taxon>
        <taxon>Cucujiformia</taxon>
        <taxon>Curculionidae</taxon>
        <taxon>Ceutorhynchinae</taxon>
        <taxon>Ceutorhynchus</taxon>
    </lineage>
</organism>
<evidence type="ECO:0000313" key="2">
    <source>
        <dbReference type="EMBL" id="CAG9766442.1"/>
    </source>
</evidence>
<protein>
    <submittedName>
        <fullName evidence="2">Uncharacterized protein</fullName>
    </submittedName>
</protein>
<dbReference type="AlphaFoldDB" id="A0A9N9MNT9"/>
<name>A0A9N9MNT9_9CUCU</name>
<keyword evidence="1" id="KW-0472">Membrane</keyword>
<keyword evidence="1" id="KW-1133">Transmembrane helix</keyword>
<keyword evidence="3" id="KW-1185">Reference proteome</keyword>
<sequence>MNPTITYSNDDDYIDLREEIDLLKLKNRTRKKEPILKSSKPNNYNDNMYRNGLGSSYSRIYGNQMFQDLAHPKSPTEYEISFPDSRQNFRRDVDNIDRNYISQSLRNAFAKTKEEMNRKKASMTENVPSTVWKDPRLKEKYSVLKLPWTRRSHTLPIDKSKISLKSKENYIKKIEYTDNYRYDDGSDSDSTSIVECKISSSLNIVKKAIESSLFIFYNCGTYIIAFVIVFLFLWCVTNQNFLLNKLFQPKPPESQLTRLFKYFGGMIMYSFNAALRVTRHVFRLSTKVVYSQTPTTETWPPRIYY</sequence>
<keyword evidence="1" id="KW-0812">Transmembrane</keyword>
<dbReference type="OrthoDB" id="6689315at2759"/>
<accession>A0A9N9MNT9</accession>
<proteinExistence type="predicted"/>
<feature type="transmembrane region" description="Helical" evidence="1">
    <location>
        <begin position="214"/>
        <end position="239"/>
    </location>
</feature>
<dbReference type="Proteomes" id="UP001152799">
    <property type="component" value="Chromosome 3"/>
</dbReference>
<dbReference type="EMBL" id="OU892279">
    <property type="protein sequence ID" value="CAG9766442.1"/>
    <property type="molecule type" value="Genomic_DNA"/>
</dbReference>
<gene>
    <name evidence="2" type="ORF">CEUTPL_LOCUS7026</name>
</gene>
<feature type="transmembrane region" description="Helical" evidence="1">
    <location>
        <begin position="259"/>
        <end position="277"/>
    </location>
</feature>